<dbReference type="EMBL" id="CAJOAZ010000683">
    <property type="protein sequence ID" value="CAF3696351.1"/>
    <property type="molecule type" value="Genomic_DNA"/>
</dbReference>
<accession>A0A818UC80</accession>
<dbReference type="Pfam" id="PF21355">
    <property type="entry name" value="TRAF-mep_MATH"/>
    <property type="match status" value="1"/>
</dbReference>
<dbReference type="InterPro" id="IPR001841">
    <property type="entry name" value="Znf_RING"/>
</dbReference>
<reference evidence="11" key="1">
    <citation type="submission" date="2021-02" db="EMBL/GenBank/DDBJ databases">
        <authorList>
            <person name="Nowell W R."/>
        </authorList>
    </citation>
    <scope>NUCLEOTIDE SEQUENCE</scope>
</reference>
<evidence type="ECO:0000256" key="2">
    <source>
        <dbReference type="ARBA" id="ARBA00022490"/>
    </source>
</evidence>
<dbReference type="PROSITE" id="PS00518">
    <property type="entry name" value="ZF_RING_1"/>
    <property type="match status" value="1"/>
</dbReference>
<evidence type="ECO:0000256" key="5">
    <source>
        <dbReference type="ARBA" id="ARBA00022771"/>
    </source>
</evidence>
<protein>
    <recommendedName>
        <fullName evidence="13">TNF receptor-associated factor</fullName>
    </recommendedName>
</protein>
<evidence type="ECO:0000256" key="6">
    <source>
        <dbReference type="ARBA" id="ARBA00022833"/>
    </source>
</evidence>
<dbReference type="InterPro" id="IPR008974">
    <property type="entry name" value="TRAF-like"/>
</dbReference>
<dbReference type="InterPro" id="IPR002083">
    <property type="entry name" value="MATH/TRAF_dom"/>
</dbReference>
<dbReference type="Pfam" id="PF00097">
    <property type="entry name" value="zf-C3HC4"/>
    <property type="match status" value="1"/>
</dbReference>
<dbReference type="PIRSF" id="PIRSF015614">
    <property type="entry name" value="TRAF"/>
    <property type="match status" value="1"/>
</dbReference>
<evidence type="ECO:0000256" key="7">
    <source>
        <dbReference type="PROSITE-ProRule" id="PRU00207"/>
    </source>
</evidence>
<comment type="subcellular location">
    <subcellularLocation>
        <location evidence="1">Cytoplasm</location>
    </subcellularLocation>
</comment>
<dbReference type="SUPFAM" id="SSF57850">
    <property type="entry name" value="RING/U-box"/>
    <property type="match status" value="1"/>
</dbReference>
<dbReference type="InterPro" id="IPR013083">
    <property type="entry name" value="Znf_RING/FYVE/PHD"/>
</dbReference>
<dbReference type="Gene3D" id="3.30.40.10">
    <property type="entry name" value="Zinc/RING finger domain, C3HC4 (zinc finger)"/>
    <property type="match status" value="2"/>
</dbReference>
<gene>
    <name evidence="11" type="ORF">OXD698_LOCUS11968</name>
</gene>
<dbReference type="PROSITE" id="PS50144">
    <property type="entry name" value="MATH"/>
    <property type="match status" value="1"/>
</dbReference>
<dbReference type="GO" id="GO:0042981">
    <property type="term" value="P:regulation of apoptotic process"/>
    <property type="evidence" value="ECO:0007669"/>
    <property type="project" value="InterPro"/>
</dbReference>
<evidence type="ECO:0000256" key="3">
    <source>
        <dbReference type="ARBA" id="ARBA00022723"/>
    </source>
</evidence>
<dbReference type="GO" id="GO:0043122">
    <property type="term" value="P:regulation of canonical NF-kappaB signal transduction"/>
    <property type="evidence" value="ECO:0007669"/>
    <property type="project" value="TreeGrafter"/>
</dbReference>
<evidence type="ECO:0008006" key="13">
    <source>
        <dbReference type="Google" id="ProtNLM"/>
    </source>
</evidence>
<evidence type="ECO:0000313" key="11">
    <source>
        <dbReference type="EMBL" id="CAF3696351.1"/>
    </source>
</evidence>
<dbReference type="GO" id="GO:0007165">
    <property type="term" value="P:signal transduction"/>
    <property type="evidence" value="ECO:0007669"/>
    <property type="project" value="InterPro"/>
</dbReference>
<evidence type="ECO:0000256" key="4">
    <source>
        <dbReference type="ARBA" id="ARBA00022737"/>
    </source>
</evidence>
<keyword evidence="4" id="KW-0677">Repeat</keyword>
<keyword evidence="6 7" id="KW-0862">Zinc</keyword>
<sequence>MSISANFSFESSSPELKKRYLCSYCHYLLVQPKFIACGHQFCSLCLEKVIKSKSSVCSVNDCGKVITQEEIYPNIPMESELEHFKDIVCRNQVNGCSWQGNYLSYKDHLQTCQFERFQCECCLTSFAHRLSYEEHYSLCPKALVACPFSQFGCNTQIPRETLRDHVISSSVEHLQMIADILSTIQTESTSTTSQASAGSSSSTATTVVSEKSEIKSLKTELIRLTQINEHLCTEQKSYQSMLTKHERDVNRALVNSQLNKGDICNLEKKIPSLKSYNYNDGTYVWIIENIQDLFHNAKNAPQPLHIASPSFYTSNDGYKLSLKLYLNGDKSVRDTYLSLYVTIRRNDYDSLLEWPFRYPITFCLFDQSTKHDHVVRTLTPDIDSKCFHRPEMDSNVSAGIPEFCPLWKVFSKDFSYVRNDKMYIKTCVDFNIFPAKVWSHWTKLQSCGLPNHIQYIKLKELLDDNEE</sequence>
<dbReference type="PANTHER" id="PTHR10131:SF94">
    <property type="entry name" value="TNF RECEPTOR-ASSOCIATED FACTOR 4"/>
    <property type="match status" value="1"/>
</dbReference>
<evidence type="ECO:0000259" key="8">
    <source>
        <dbReference type="PROSITE" id="PS50089"/>
    </source>
</evidence>
<dbReference type="PROSITE" id="PS50145">
    <property type="entry name" value="ZF_TRAF"/>
    <property type="match status" value="1"/>
</dbReference>
<evidence type="ECO:0000313" key="12">
    <source>
        <dbReference type="Proteomes" id="UP000663844"/>
    </source>
</evidence>
<dbReference type="InterPro" id="IPR049342">
    <property type="entry name" value="TRAF1-6_MATH_dom"/>
</dbReference>
<dbReference type="SUPFAM" id="SSF49599">
    <property type="entry name" value="TRAF domain-like"/>
    <property type="match status" value="2"/>
</dbReference>
<dbReference type="InterPro" id="IPR017907">
    <property type="entry name" value="Znf_RING_CS"/>
</dbReference>
<feature type="domain" description="TRAF-type" evidence="10">
    <location>
        <begin position="108"/>
        <end position="163"/>
    </location>
</feature>
<dbReference type="InterPro" id="IPR018957">
    <property type="entry name" value="Znf_C3HC4_RING-type"/>
</dbReference>
<dbReference type="GO" id="GO:0005737">
    <property type="term" value="C:cytoplasm"/>
    <property type="evidence" value="ECO:0007669"/>
    <property type="project" value="UniProtKB-SubCell"/>
</dbReference>
<feature type="domain" description="RING-type" evidence="8">
    <location>
        <begin position="22"/>
        <end position="61"/>
    </location>
</feature>
<evidence type="ECO:0000259" key="10">
    <source>
        <dbReference type="PROSITE" id="PS50145"/>
    </source>
</evidence>
<feature type="zinc finger region" description="TRAF-type" evidence="7">
    <location>
        <begin position="108"/>
        <end position="163"/>
    </location>
</feature>
<proteinExistence type="predicted"/>
<evidence type="ECO:0000259" key="9">
    <source>
        <dbReference type="PROSITE" id="PS50144"/>
    </source>
</evidence>
<dbReference type="Proteomes" id="UP000663844">
    <property type="component" value="Unassembled WGS sequence"/>
</dbReference>
<dbReference type="GO" id="GO:0008270">
    <property type="term" value="F:zinc ion binding"/>
    <property type="evidence" value="ECO:0007669"/>
    <property type="project" value="UniProtKB-KW"/>
</dbReference>
<keyword evidence="2" id="KW-0963">Cytoplasm</keyword>
<dbReference type="AlphaFoldDB" id="A0A818UC80"/>
<keyword evidence="5 7" id="KW-0863">Zinc-finger</keyword>
<dbReference type="InterPro" id="IPR012227">
    <property type="entry name" value="TNF_rcpt-assoc_TRAF_met"/>
</dbReference>
<dbReference type="Pfam" id="PF02176">
    <property type="entry name" value="zf-TRAF"/>
    <property type="match status" value="1"/>
</dbReference>
<feature type="domain" description="MATH" evidence="9">
    <location>
        <begin position="280"/>
        <end position="428"/>
    </location>
</feature>
<dbReference type="PANTHER" id="PTHR10131">
    <property type="entry name" value="TNF RECEPTOR ASSOCIATED FACTOR"/>
    <property type="match status" value="1"/>
</dbReference>
<dbReference type="InterPro" id="IPR001293">
    <property type="entry name" value="Znf_TRAF"/>
</dbReference>
<dbReference type="Gene3D" id="2.60.210.10">
    <property type="entry name" value="Apoptosis, Tumor Necrosis Factor Receptor Associated Protein 2, Chain A"/>
    <property type="match status" value="1"/>
</dbReference>
<organism evidence="11 12">
    <name type="scientific">Adineta steineri</name>
    <dbReference type="NCBI Taxonomy" id="433720"/>
    <lineage>
        <taxon>Eukaryota</taxon>
        <taxon>Metazoa</taxon>
        <taxon>Spiralia</taxon>
        <taxon>Gnathifera</taxon>
        <taxon>Rotifera</taxon>
        <taxon>Eurotatoria</taxon>
        <taxon>Bdelloidea</taxon>
        <taxon>Adinetida</taxon>
        <taxon>Adinetidae</taxon>
        <taxon>Adineta</taxon>
    </lineage>
</organism>
<keyword evidence="3 7" id="KW-0479">Metal-binding</keyword>
<comment type="caution">
    <text evidence="11">The sequence shown here is derived from an EMBL/GenBank/DDBJ whole genome shotgun (WGS) entry which is preliminary data.</text>
</comment>
<dbReference type="PROSITE" id="PS50089">
    <property type="entry name" value="ZF_RING_2"/>
    <property type="match status" value="1"/>
</dbReference>
<evidence type="ECO:0000256" key="1">
    <source>
        <dbReference type="ARBA" id="ARBA00004496"/>
    </source>
</evidence>
<name>A0A818UC80_9BILA</name>